<organism evidence="2 3">
    <name type="scientific">Tetranychus urticae</name>
    <name type="common">Two-spotted spider mite</name>
    <dbReference type="NCBI Taxonomy" id="32264"/>
    <lineage>
        <taxon>Eukaryota</taxon>
        <taxon>Metazoa</taxon>
        <taxon>Ecdysozoa</taxon>
        <taxon>Arthropoda</taxon>
        <taxon>Chelicerata</taxon>
        <taxon>Arachnida</taxon>
        <taxon>Acari</taxon>
        <taxon>Acariformes</taxon>
        <taxon>Trombidiformes</taxon>
        <taxon>Prostigmata</taxon>
        <taxon>Eleutherengona</taxon>
        <taxon>Raphignathae</taxon>
        <taxon>Tetranychoidea</taxon>
        <taxon>Tetranychidae</taxon>
        <taxon>Tetranychus</taxon>
    </lineage>
</organism>
<feature type="compositionally biased region" description="Basic and acidic residues" evidence="1">
    <location>
        <begin position="1"/>
        <end position="14"/>
    </location>
</feature>
<reference evidence="2" key="2">
    <citation type="submission" date="2015-06" db="UniProtKB">
        <authorList>
            <consortium name="EnsemblMetazoa"/>
        </authorList>
    </citation>
    <scope>IDENTIFICATION</scope>
</reference>
<evidence type="ECO:0000313" key="2">
    <source>
        <dbReference type="EnsemblMetazoa" id="tetur02g12560.1"/>
    </source>
</evidence>
<evidence type="ECO:0000256" key="1">
    <source>
        <dbReference type="SAM" id="MobiDB-lite"/>
    </source>
</evidence>
<dbReference type="EnsemblMetazoa" id="tetur02g12560.1">
    <property type="protein sequence ID" value="tetur02g12560.1"/>
    <property type="gene ID" value="tetur02g12560"/>
</dbReference>
<proteinExistence type="predicted"/>
<protein>
    <submittedName>
        <fullName evidence="2">Uncharacterized protein</fullName>
    </submittedName>
</protein>
<accession>T1JXM6</accession>
<evidence type="ECO:0000313" key="3">
    <source>
        <dbReference type="Proteomes" id="UP000015104"/>
    </source>
</evidence>
<dbReference type="HOGENOM" id="CLU_3423435_0_0_1"/>
<feature type="region of interest" description="Disordered" evidence="1">
    <location>
        <begin position="1"/>
        <end position="23"/>
    </location>
</feature>
<reference evidence="3" key="1">
    <citation type="submission" date="2011-08" db="EMBL/GenBank/DDBJ databases">
        <authorList>
            <person name="Rombauts S."/>
        </authorList>
    </citation>
    <scope>NUCLEOTIDE SEQUENCE</scope>
    <source>
        <strain evidence="3">London</strain>
    </source>
</reference>
<dbReference type="AlphaFoldDB" id="T1JXM6"/>
<sequence>MAVLVHTDKLDETGANHLSQSVD</sequence>
<keyword evidence="3" id="KW-1185">Reference proteome</keyword>
<dbReference type="Proteomes" id="UP000015104">
    <property type="component" value="Unassembled WGS sequence"/>
</dbReference>
<name>T1JXM6_TETUR</name>
<dbReference type="EMBL" id="CAEY01000832">
    <property type="status" value="NOT_ANNOTATED_CDS"/>
    <property type="molecule type" value="Genomic_DNA"/>
</dbReference>